<keyword evidence="1" id="KW-1133">Transmembrane helix</keyword>
<evidence type="ECO:0000313" key="2">
    <source>
        <dbReference type="EMBL" id="DAD92360.1"/>
    </source>
</evidence>
<name>A0A8S5NDQ9_9CAUD</name>
<organism evidence="2">
    <name type="scientific">Siphoviridae sp. ctzXg6</name>
    <dbReference type="NCBI Taxonomy" id="2826531"/>
    <lineage>
        <taxon>Viruses</taxon>
        <taxon>Duplodnaviria</taxon>
        <taxon>Heunggongvirae</taxon>
        <taxon>Uroviricota</taxon>
        <taxon>Caudoviricetes</taxon>
    </lineage>
</organism>
<feature type="transmembrane region" description="Helical" evidence="1">
    <location>
        <begin position="6"/>
        <end position="26"/>
    </location>
</feature>
<sequence>MFIAFIYSYCFSSFNMIDYVIALSIFKSIRKIR</sequence>
<protein>
    <submittedName>
        <fullName evidence="2">Uncharacterized protein</fullName>
    </submittedName>
</protein>
<proteinExistence type="predicted"/>
<reference evidence="2" key="1">
    <citation type="journal article" date="2021" name="Proc. Natl. Acad. Sci. U.S.A.">
        <title>A Catalog of Tens of Thousands of Viruses from Human Metagenomes Reveals Hidden Associations with Chronic Diseases.</title>
        <authorList>
            <person name="Tisza M.J."/>
            <person name="Buck C.B."/>
        </authorList>
    </citation>
    <scope>NUCLEOTIDE SEQUENCE</scope>
    <source>
        <strain evidence="2">CtzXg6</strain>
    </source>
</reference>
<dbReference type="EMBL" id="BK015133">
    <property type="protein sequence ID" value="DAD92360.1"/>
    <property type="molecule type" value="Genomic_DNA"/>
</dbReference>
<evidence type="ECO:0000256" key="1">
    <source>
        <dbReference type="SAM" id="Phobius"/>
    </source>
</evidence>
<keyword evidence="1" id="KW-0812">Transmembrane</keyword>
<keyword evidence="1" id="KW-0472">Membrane</keyword>
<accession>A0A8S5NDQ9</accession>